<accession>A5AX62</accession>
<dbReference type="InterPro" id="IPR038896">
    <property type="entry name" value="RNF170"/>
</dbReference>
<comment type="subcellular location">
    <subcellularLocation>
        <location evidence="1">Endomembrane system</location>
        <topology evidence="1">Multi-pass membrane protein</topology>
    </subcellularLocation>
</comment>
<reference evidence="7" key="1">
    <citation type="journal article" date="2007" name="PLoS ONE">
        <title>The first genome sequence of an elite grapevine cultivar (Pinot noir Vitis vinifera L.): coping with a highly heterozygous genome.</title>
        <authorList>
            <person name="Velasco R."/>
            <person name="Zharkikh A."/>
            <person name="Troggio M."/>
            <person name="Cartwright D.A."/>
            <person name="Cestaro A."/>
            <person name="Pruss D."/>
            <person name="Pindo M."/>
            <person name="FitzGerald L.M."/>
            <person name="Vezzulli S."/>
            <person name="Reid J."/>
            <person name="Malacarne G."/>
            <person name="Iliev D."/>
            <person name="Coppola G."/>
            <person name="Wardell B."/>
            <person name="Micheletti D."/>
            <person name="Macalma T."/>
            <person name="Facci M."/>
            <person name="Mitchell J.T."/>
            <person name="Perazzolli M."/>
            <person name="Eldredge G."/>
            <person name="Gatto P."/>
            <person name="Oyzerski R."/>
            <person name="Moretto M."/>
            <person name="Gutin N."/>
            <person name="Stefanini M."/>
            <person name="Chen Y."/>
            <person name="Segala C."/>
            <person name="Davenport C."/>
            <person name="Dematte L."/>
            <person name="Mraz A."/>
            <person name="Battilana J."/>
            <person name="Stormo K."/>
            <person name="Costa F."/>
            <person name="Tao Q."/>
            <person name="Si-Ammour A."/>
            <person name="Harkins T."/>
            <person name="Lackey A."/>
            <person name="Perbost C."/>
            <person name="Taillon B."/>
            <person name="Stella A."/>
            <person name="Solovyev V."/>
            <person name="Fawcett J.A."/>
            <person name="Sterck L."/>
            <person name="Vandepoele K."/>
            <person name="Grando S.M."/>
            <person name="Toppo S."/>
            <person name="Moser C."/>
            <person name="Lanchbury J."/>
            <person name="Bogden R."/>
            <person name="Skolnick M."/>
            <person name="Sgaramella V."/>
            <person name="Bhatnagar S.K."/>
            <person name="Fontana P."/>
            <person name="Gutin A."/>
            <person name="Van de Peer Y."/>
            <person name="Salamini F."/>
            <person name="Viola R."/>
        </authorList>
    </citation>
    <scope>NUCLEOTIDE SEQUENCE</scope>
</reference>
<name>A5AX62_VITVI</name>
<organism evidence="7">
    <name type="scientific">Vitis vinifera</name>
    <name type="common">Grape</name>
    <dbReference type="NCBI Taxonomy" id="29760"/>
    <lineage>
        <taxon>Eukaryota</taxon>
        <taxon>Viridiplantae</taxon>
        <taxon>Streptophyta</taxon>
        <taxon>Embryophyta</taxon>
        <taxon>Tracheophyta</taxon>
        <taxon>Spermatophyta</taxon>
        <taxon>Magnoliopsida</taxon>
        <taxon>eudicotyledons</taxon>
        <taxon>Gunneridae</taxon>
        <taxon>Pentapetalae</taxon>
        <taxon>rosids</taxon>
        <taxon>Vitales</taxon>
        <taxon>Vitaceae</taxon>
        <taxon>Viteae</taxon>
        <taxon>Vitis</taxon>
    </lineage>
</organism>
<dbReference type="GO" id="GO:0012505">
    <property type="term" value="C:endomembrane system"/>
    <property type="evidence" value="ECO:0007669"/>
    <property type="project" value="UniProtKB-SubCell"/>
</dbReference>
<feature type="transmembrane region" description="Helical" evidence="5">
    <location>
        <begin position="171"/>
        <end position="190"/>
    </location>
</feature>
<dbReference type="PANTHER" id="PTHR22894:SF5">
    <property type="entry name" value="RING-TYPE DOMAIN-CONTAINING PROTEIN"/>
    <property type="match status" value="1"/>
</dbReference>
<proteinExistence type="predicted"/>
<evidence type="ECO:0000256" key="3">
    <source>
        <dbReference type="ARBA" id="ARBA00022989"/>
    </source>
</evidence>
<evidence type="ECO:0000256" key="2">
    <source>
        <dbReference type="ARBA" id="ARBA00022692"/>
    </source>
</evidence>
<evidence type="ECO:0000259" key="6">
    <source>
        <dbReference type="Pfam" id="PF06803"/>
    </source>
</evidence>
<evidence type="ECO:0000256" key="4">
    <source>
        <dbReference type="ARBA" id="ARBA00023136"/>
    </source>
</evidence>
<dbReference type="AlphaFoldDB" id="A5AX62"/>
<gene>
    <name evidence="7" type="ORF">VITISV_026208</name>
</gene>
<dbReference type="Pfam" id="PF06803">
    <property type="entry name" value="DUF1232"/>
    <property type="match status" value="1"/>
</dbReference>
<evidence type="ECO:0000256" key="5">
    <source>
        <dbReference type="SAM" id="Phobius"/>
    </source>
</evidence>
<keyword evidence="3 5" id="KW-1133">Transmembrane helix</keyword>
<keyword evidence="4 5" id="KW-0472">Membrane</keyword>
<protein>
    <recommendedName>
        <fullName evidence="6">DUF1232 domain-containing protein</fullName>
    </recommendedName>
</protein>
<dbReference type="GO" id="GO:0061630">
    <property type="term" value="F:ubiquitin protein ligase activity"/>
    <property type="evidence" value="ECO:0007669"/>
    <property type="project" value="InterPro"/>
</dbReference>
<keyword evidence="2 5" id="KW-0812">Transmembrane</keyword>
<feature type="transmembrane region" description="Helical" evidence="5">
    <location>
        <begin position="6"/>
        <end position="23"/>
    </location>
</feature>
<feature type="transmembrane region" description="Helical" evidence="5">
    <location>
        <begin position="210"/>
        <end position="228"/>
    </location>
</feature>
<sequence length="235" mass="26420">MLNGEMIVCGTFLCLGNCILLVWQHGSALQPCKCPLCRRQITLLVPAGASQRQCNDPEVSAIVGRVERYNRLFGRCDSSLFQRMRDLPFLLRRLLRELMDPQRSLPLLIRARVYFAVKKYHESPIKDKKNESLKSLKEIIYILALKETTCVFWDAAWDSDNQQTAVGVSGAALGFTILFVVMLTSIIYIVSPVDIIPEGVVGILGLLDDFIIAFICFLHIAAIYRSVLVHRHGGP</sequence>
<evidence type="ECO:0000313" key="7">
    <source>
        <dbReference type="EMBL" id="CAN71768.1"/>
    </source>
</evidence>
<dbReference type="PANTHER" id="PTHR22894">
    <property type="entry name" value="RING-TYPE DOMAIN-CONTAINING PROTEIN"/>
    <property type="match status" value="1"/>
</dbReference>
<dbReference type="EMBL" id="AM438948">
    <property type="protein sequence ID" value="CAN71768.1"/>
    <property type="molecule type" value="Genomic_DNA"/>
</dbReference>
<dbReference type="InterPro" id="IPR010652">
    <property type="entry name" value="DUF1232"/>
</dbReference>
<dbReference type="ExpressionAtlas" id="A5AX62">
    <property type="expression patterns" value="baseline"/>
</dbReference>
<evidence type="ECO:0000256" key="1">
    <source>
        <dbReference type="ARBA" id="ARBA00004127"/>
    </source>
</evidence>
<feature type="domain" description="DUF1232" evidence="6">
    <location>
        <begin position="180"/>
        <end position="214"/>
    </location>
</feature>